<keyword evidence="4" id="KW-1185">Reference proteome</keyword>
<dbReference type="InterPro" id="IPR031629">
    <property type="entry name" value="DpaA_N"/>
</dbReference>
<protein>
    <submittedName>
        <fullName evidence="3">Dipicolinic acid synthetase subunit A</fullName>
    </submittedName>
</protein>
<feature type="domain" description="Dipicolinate synthase subunit A N-terminal" evidence="2">
    <location>
        <begin position="5"/>
        <end position="121"/>
    </location>
</feature>
<dbReference type="RefSeq" id="WP_390308036.1">
    <property type="nucleotide sequence ID" value="NZ_JBHRRZ010000040.1"/>
</dbReference>
<feature type="domain" description="D-isomer specific 2-hydroxyacid dehydrogenase NAD-binding" evidence="1">
    <location>
        <begin position="149"/>
        <end position="241"/>
    </location>
</feature>
<dbReference type="Gene3D" id="3.40.50.720">
    <property type="entry name" value="NAD(P)-binding Rossmann-like Domain"/>
    <property type="match status" value="2"/>
</dbReference>
<organism evidence="3 4">
    <name type="scientific">Virgibacillus sediminis</name>
    <dbReference type="NCBI Taxonomy" id="202260"/>
    <lineage>
        <taxon>Bacteria</taxon>
        <taxon>Bacillati</taxon>
        <taxon>Bacillota</taxon>
        <taxon>Bacilli</taxon>
        <taxon>Bacillales</taxon>
        <taxon>Bacillaceae</taxon>
        <taxon>Virgibacillus</taxon>
    </lineage>
</organism>
<gene>
    <name evidence="3" type="primary">dpaA</name>
    <name evidence="3" type="ORF">ACFODW_17205</name>
</gene>
<name>A0ABV7AAA8_9BACI</name>
<comment type="caution">
    <text evidence="3">The sequence shown here is derived from an EMBL/GenBank/DDBJ whole genome shotgun (WGS) entry which is preliminary data.</text>
</comment>
<accession>A0ABV7AAA8</accession>
<dbReference type="InterPro" id="IPR014215">
    <property type="entry name" value="Dipicolinic_acid_synth_A"/>
</dbReference>
<dbReference type="Proteomes" id="UP001595387">
    <property type="component" value="Unassembled WGS sequence"/>
</dbReference>
<dbReference type="SUPFAM" id="SSF51735">
    <property type="entry name" value="NAD(P)-binding Rossmann-fold domains"/>
    <property type="match status" value="1"/>
</dbReference>
<dbReference type="Pfam" id="PF16924">
    <property type="entry name" value="DpaA_N"/>
    <property type="match status" value="1"/>
</dbReference>
<sequence>MKHTIAVIGGDARYLELIRQLQELSGTDIILVGFDKLEQGFTGLKQMDFAELEQDQLDAVILPITGTDMEGNVETVFSDKEIQLTEDWLKELKHDALLFSGIVNNYLKKAAEQAGVSLIPLLDRDDVAIYNSIPTAEGTIMMAIEHTDFTIHSSKVMVVGFGRVGQTVANKFDALGAKVSVSTRSNKDLARINEMGLEAVPLDDLPGRSEDCDMIINTIPAPVITRESIQQLPPHTLIIDLASKPGGTDFDYAKQRGIQAILARSLPGVVAPKTAGKILADVIKQILVEERRSTWN</sequence>
<evidence type="ECO:0000313" key="3">
    <source>
        <dbReference type="EMBL" id="MFC2950062.1"/>
    </source>
</evidence>
<evidence type="ECO:0000259" key="2">
    <source>
        <dbReference type="Pfam" id="PF16924"/>
    </source>
</evidence>
<dbReference type="NCBIfam" id="NF006162">
    <property type="entry name" value="PRK08306.1"/>
    <property type="match status" value="1"/>
</dbReference>
<dbReference type="InterPro" id="IPR036291">
    <property type="entry name" value="NAD(P)-bd_dom_sf"/>
</dbReference>
<evidence type="ECO:0000313" key="4">
    <source>
        <dbReference type="Proteomes" id="UP001595387"/>
    </source>
</evidence>
<reference evidence="4" key="1">
    <citation type="journal article" date="2019" name="Int. J. Syst. Evol. Microbiol.">
        <title>The Global Catalogue of Microorganisms (GCM) 10K type strain sequencing project: providing services to taxonomists for standard genome sequencing and annotation.</title>
        <authorList>
            <consortium name="The Broad Institute Genomics Platform"/>
            <consortium name="The Broad Institute Genome Sequencing Center for Infectious Disease"/>
            <person name="Wu L."/>
            <person name="Ma J."/>
        </authorList>
    </citation>
    <scope>NUCLEOTIDE SEQUENCE [LARGE SCALE GENOMIC DNA]</scope>
    <source>
        <strain evidence="4">KCTC 13193</strain>
    </source>
</reference>
<dbReference type="InterPro" id="IPR006140">
    <property type="entry name" value="D-isomer_DH_NAD-bd"/>
</dbReference>
<evidence type="ECO:0000259" key="1">
    <source>
        <dbReference type="Pfam" id="PF02826"/>
    </source>
</evidence>
<dbReference type="NCBIfam" id="TIGR02853">
    <property type="entry name" value="spore_dpaA"/>
    <property type="match status" value="1"/>
</dbReference>
<dbReference type="Pfam" id="PF02826">
    <property type="entry name" value="2-Hacid_dh_C"/>
    <property type="match status" value="1"/>
</dbReference>
<dbReference type="EMBL" id="JBHRRZ010000040">
    <property type="protein sequence ID" value="MFC2950062.1"/>
    <property type="molecule type" value="Genomic_DNA"/>
</dbReference>
<proteinExistence type="predicted"/>